<feature type="region of interest" description="Disordered" evidence="1">
    <location>
        <begin position="1"/>
        <end position="22"/>
    </location>
</feature>
<name>A0A517MUN1_9BACT</name>
<dbReference type="SUPFAM" id="SSF54523">
    <property type="entry name" value="Pili subunits"/>
    <property type="match status" value="1"/>
</dbReference>
<keyword evidence="2" id="KW-1133">Transmembrane helix</keyword>
<dbReference type="RefSeq" id="WP_145059796.1">
    <property type="nucleotide sequence ID" value="NZ_CP036263.1"/>
</dbReference>
<dbReference type="OrthoDB" id="215686at2"/>
<proteinExistence type="predicted"/>
<gene>
    <name evidence="3" type="ORF">HG15A2_18750</name>
</gene>
<dbReference type="NCBIfam" id="TIGR02532">
    <property type="entry name" value="IV_pilin_GFxxxE"/>
    <property type="match status" value="1"/>
</dbReference>
<evidence type="ECO:0008006" key="5">
    <source>
        <dbReference type="Google" id="ProtNLM"/>
    </source>
</evidence>
<dbReference type="InterPro" id="IPR012902">
    <property type="entry name" value="N_methyl_site"/>
</dbReference>
<evidence type="ECO:0000313" key="3">
    <source>
        <dbReference type="EMBL" id="QDS98594.1"/>
    </source>
</evidence>
<keyword evidence="4" id="KW-1185">Reference proteome</keyword>
<keyword evidence="2" id="KW-0812">Transmembrane</keyword>
<dbReference type="Proteomes" id="UP000319852">
    <property type="component" value="Chromosome"/>
</dbReference>
<evidence type="ECO:0000256" key="2">
    <source>
        <dbReference type="SAM" id="Phobius"/>
    </source>
</evidence>
<dbReference type="EMBL" id="CP036263">
    <property type="protein sequence ID" value="QDS98594.1"/>
    <property type="molecule type" value="Genomic_DNA"/>
</dbReference>
<evidence type="ECO:0000256" key="1">
    <source>
        <dbReference type="SAM" id="MobiDB-lite"/>
    </source>
</evidence>
<dbReference type="Gene3D" id="3.30.700.10">
    <property type="entry name" value="Glycoprotein, Type 4 Pilin"/>
    <property type="match status" value="1"/>
</dbReference>
<dbReference type="KEGG" id="amob:HG15A2_18750"/>
<keyword evidence="2" id="KW-0472">Membrane</keyword>
<feature type="transmembrane region" description="Helical" evidence="2">
    <location>
        <begin position="32"/>
        <end position="52"/>
    </location>
</feature>
<dbReference type="AlphaFoldDB" id="A0A517MUN1"/>
<protein>
    <recommendedName>
        <fullName evidence="5">Prepilin-type N-terminal cleavage/methylation domain-containing protein</fullName>
    </recommendedName>
</protein>
<dbReference type="InterPro" id="IPR045584">
    <property type="entry name" value="Pilin-like"/>
</dbReference>
<sequence length="221" mass="24067">MKRIKGGRRKGKGGARSQACSGAPSSLAFRDALTLIELLLVLALLSIIAGLATPSIGRSFASVKLRRAGDEVLAAWTEARTEAIRSGEVQQFLFQVEGSTYRVAKWSTTEETEPEEPAAEQAAESETGLNKEIVFHAGSIIEEQITGDTSRQRQVVSLKGRGKETWSQPLLFFPNGSTSDATVALKNASNQYLRIRLRGLTGVGRKSNVMSQSEWDEAQER</sequence>
<reference evidence="3 4" key="1">
    <citation type="submission" date="2019-02" db="EMBL/GenBank/DDBJ databases">
        <title>Deep-cultivation of Planctomycetes and their phenomic and genomic characterization uncovers novel biology.</title>
        <authorList>
            <person name="Wiegand S."/>
            <person name="Jogler M."/>
            <person name="Boedeker C."/>
            <person name="Pinto D."/>
            <person name="Vollmers J."/>
            <person name="Rivas-Marin E."/>
            <person name="Kohn T."/>
            <person name="Peeters S.H."/>
            <person name="Heuer A."/>
            <person name="Rast P."/>
            <person name="Oberbeckmann S."/>
            <person name="Bunk B."/>
            <person name="Jeske O."/>
            <person name="Meyerdierks A."/>
            <person name="Storesund J.E."/>
            <person name="Kallscheuer N."/>
            <person name="Luecker S."/>
            <person name="Lage O.M."/>
            <person name="Pohl T."/>
            <person name="Merkel B.J."/>
            <person name="Hornburger P."/>
            <person name="Mueller R.-W."/>
            <person name="Bruemmer F."/>
            <person name="Labrenz M."/>
            <person name="Spormann A.M."/>
            <person name="Op den Camp H."/>
            <person name="Overmann J."/>
            <person name="Amann R."/>
            <person name="Jetten M.S.M."/>
            <person name="Mascher T."/>
            <person name="Medema M.H."/>
            <person name="Devos D.P."/>
            <person name="Kaster A.-K."/>
            <person name="Ovreas L."/>
            <person name="Rohde M."/>
            <person name="Galperin M.Y."/>
            <person name="Jogler C."/>
        </authorList>
    </citation>
    <scope>NUCLEOTIDE SEQUENCE [LARGE SCALE GENOMIC DNA]</scope>
    <source>
        <strain evidence="3 4">HG15A2</strain>
    </source>
</reference>
<feature type="compositionally biased region" description="Basic residues" evidence="1">
    <location>
        <begin position="1"/>
        <end position="13"/>
    </location>
</feature>
<accession>A0A517MUN1</accession>
<organism evidence="3 4">
    <name type="scientific">Adhaeretor mobilis</name>
    <dbReference type="NCBI Taxonomy" id="1930276"/>
    <lineage>
        <taxon>Bacteria</taxon>
        <taxon>Pseudomonadati</taxon>
        <taxon>Planctomycetota</taxon>
        <taxon>Planctomycetia</taxon>
        <taxon>Pirellulales</taxon>
        <taxon>Lacipirellulaceae</taxon>
        <taxon>Adhaeretor</taxon>
    </lineage>
</organism>
<evidence type="ECO:0000313" key="4">
    <source>
        <dbReference type="Proteomes" id="UP000319852"/>
    </source>
</evidence>